<dbReference type="InterPro" id="IPR032687">
    <property type="entry name" value="AraC-type_N"/>
</dbReference>
<dbReference type="SMART" id="SM00342">
    <property type="entry name" value="HTH_ARAC"/>
    <property type="match status" value="1"/>
</dbReference>
<dbReference type="InterPro" id="IPR018060">
    <property type="entry name" value="HTH_AraC"/>
</dbReference>
<accession>A0ABS2IAH4</accession>
<feature type="domain" description="HTH araC/xylS-type" evidence="4">
    <location>
        <begin position="233"/>
        <end position="337"/>
    </location>
</feature>
<keyword evidence="1" id="KW-0805">Transcription regulation</keyword>
<name>A0ABS2IAH4_9GAMM</name>
<keyword evidence="2" id="KW-0238">DNA-binding</keyword>
<evidence type="ECO:0000256" key="2">
    <source>
        <dbReference type="ARBA" id="ARBA00023125"/>
    </source>
</evidence>
<dbReference type="Pfam" id="PF12833">
    <property type="entry name" value="HTH_18"/>
    <property type="match status" value="1"/>
</dbReference>
<dbReference type="PRINTS" id="PR00032">
    <property type="entry name" value="HTHARAC"/>
</dbReference>
<evidence type="ECO:0000313" key="6">
    <source>
        <dbReference type="Proteomes" id="UP000717995"/>
    </source>
</evidence>
<organism evidence="5 6">
    <name type="scientific">Zestomonas insulae</name>
    <dbReference type="NCBI Taxonomy" id="2809017"/>
    <lineage>
        <taxon>Bacteria</taxon>
        <taxon>Pseudomonadati</taxon>
        <taxon>Pseudomonadota</taxon>
        <taxon>Gammaproteobacteria</taxon>
        <taxon>Pseudomonadales</taxon>
        <taxon>Pseudomonadaceae</taxon>
        <taxon>Zestomonas</taxon>
    </lineage>
</organism>
<protein>
    <submittedName>
        <fullName evidence="5">AraC family transcriptional regulator</fullName>
    </submittedName>
</protein>
<gene>
    <name evidence="5" type="ORF">JQX08_00955</name>
</gene>
<dbReference type="InterPro" id="IPR009057">
    <property type="entry name" value="Homeodomain-like_sf"/>
</dbReference>
<evidence type="ECO:0000259" key="4">
    <source>
        <dbReference type="PROSITE" id="PS01124"/>
    </source>
</evidence>
<evidence type="ECO:0000256" key="1">
    <source>
        <dbReference type="ARBA" id="ARBA00023015"/>
    </source>
</evidence>
<dbReference type="RefSeq" id="WP_204914062.1">
    <property type="nucleotide sequence ID" value="NZ_JAFEUP010000001.1"/>
</dbReference>
<evidence type="ECO:0000313" key="5">
    <source>
        <dbReference type="EMBL" id="MBM7059264.1"/>
    </source>
</evidence>
<dbReference type="InterPro" id="IPR020449">
    <property type="entry name" value="Tscrpt_reg_AraC-type_HTH"/>
</dbReference>
<dbReference type="PANTHER" id="PTHR47894:SF1">
    <property type="entry name" value="HTH-TYPE TRANSCRIPTIONAL REGULATOR VQSM"/>
    <property type="match status" value="1"/>
</dbReference>
<dbReference type="PANTHER" id="PTHR47894">
    <property type="entry name" value="HTH-TYPE TRANSCRIPTIONAL REGULATOR GADX"/>
    <property type="match status" value="1"/>
</dbReference>
<sequence>MNKPPRQPARRSATSVQLLVQLGVDHSLSAERCLAGTGLNGQTLADPDAEVGSEQELQLIRNLVGALGHLPGLGVQAGMRYHLNTYGIWGFALLSSPSFRSAASIGLRFVDLTYAFTRIYLEERDGQALLFLDDSALPGDLRRFIVERDAAAIMNIHRDLTNRPLALDRASFRLGAPDDSAAYDDWFGVAPEFEAATNCLVFPSRVLDLPLPGADPQVVRHCEDQCQKLLTKRRVRTGLAGRIRNRLLAKPAYLASMESLAGELNTTSRTLRRRLEEQGTSFRQLQDEVREVLAEELLATGLSLEEIAARLGYGEASNFSHAFKRWKGVSPQHYRRQ</sequence>
<dbReference type="EMBL" id="JAFEUP010000001">
    <property type="protein sequence ID" value="MBM7059264.1"/>
    <property type="molecule type" value="Genomic_DNA"/>
</dbReference>
<reference evidence="5 6" key="1">
    <citation type="submission" date="2021-02" db="EMBL/GenBank/DDBJ databases">
        <authorList>
            <person name="Lee D.-H."/>
        </authorList>
    </citation>
    <scope>NUCLEOTIDE SEQUENCE [LARGE SCALE GENOMIC DNA]</scope>
    <source>
        <strain evidence="5 6">UL073</strain>
    </source>
</reference>
<dbReference type="PROSITE" id="PS01124">
    <property type="entry name" value="HTH_ARAC_FAMILY_2"/>
    <property type="match status" value="1"/>
</dbReference>
<proteinExistence type="predicted"/>
<dbReference type="Proteomes" id="UP000717995">
    <property type="component" value="Unassembled WGS sequence"/>
</dbReference>
<evidence type="ECO:0000256" key="3">
    <source>
        <dbReference type="ARBA" id="ARBA00023163"/>
    </source>
</evidence>
<keyword evidence="6" id="KW-1185">Reference proteome</keyword>
<dbReference type="Gene3D" id="1.10.10.60">
    <property type="entry name" value="Homeodomain-like"/>
    <property type="match status" value="1"/>
</dbReference>
<keyword evidence="3" id="KW-0804">Transcription</keyword>
<comment type="caution">
    <text evidence="5">The sequence shown here is derived from an EMBL/GenBank/DDBJ whole genome shotgun (WGS) entry which is preliminary data.</text>
</comment>
<dbReference type="SUPFAM" id="SSF46689">
    <property type="entry name" value="Homeodomain-like"/>
    <property type="match status" value="1"/>
</dbReference>
<dbReference type="Pfam" id="PF12625">
    <property type="entry name" value="Arabinose_bd"/>
    <property type="match status" value="1"/>
</dbReference>